<dbReference type="SUPFAM" id="SSF53474">
    <property type="entry name" value="alpha/beta-Hydrolases"/>
    <property type="match status" value="1"/>
</dbReference>
<comment type="similarity">
    <text evidence="1">Belongs to the AB hydrolase superfamily.</text>
</comment>
<organism evidence="3 4">
    <name type="scientific">Pseudidiomarina gelatinasegens</name>
    <dbReference type="NCBI Taxonomy" id="2487740"/>
    <lineage>
        <taxon>Bacteria</taxon>
        <taxon>Pseudomonadati</taxon>
        <taxon>Pseudomonadota</taxon>
        <taxon>Gammaproteobacteria</taxon>
        <taxon>Alteromonadales</taxon>
        <taxon>Idiomarinaceae</taxon>
        <taxon>Pseudidiomarina</taxon>
    </lineage>
</organism>
<dbReference type="PRINTS" id="PR00111">
    <property type="entry name" value="ABHYDROLASE"/>
</dbReference>
<dbReference type="OrthoDB" id="8680283at2"/>
<dbReference type="EMBL" id="RSFE01000004">
    <property type="protein sequence ID" value="RWU11247.1"/>
    <property type="molecule type" value="Genomic_DNA"/>
</dbReference>
<evidence type="ECO:0000256" key="1">
    <source>
        <dbReference type="ARBA" id="ARBA00008645"/>
    </source>
</evidence>
<gene>
    <name evidence="3" type="ORF">EGC76_06835</name>
</gene>
<reference evidence="3 4" key="1">
    <citation type="submission" date="2018-12" db="EMBL/GenBank/DDBJ databases">
        <authorList>
            <person name="Li A."/>
            <person name="Zhang M."/>
            <person name="Zhu H."/>
        </authorList>
    </citation>
    <scope>NUCLEOTIDE SEQUENCE [LARGE SCALE GENOMIC DNA]</scope>
    <source>
        <strain evidence="3 4">R04H25</strain>
    </source>
</reference>
<comment type="caution">
    <text evidence="3">The sequence shown here is derived from an EMBL/GenBank/DDBJ whole genome shotgun (WGS) entry which is preliminary data.</text>
</comment>
<keyword evidence="3" id="KW-0378">Hydrolase</keyword>
<dbReference type="Gene3D" id="3.40.50.1820">
    <property type="entry name" value="alpha/beta hydrolase"/>
    <property type="match status" value="1"/>
</dbReference>
<dbReference type="Pfam" id="PF12697">
    <property type="entry name" value="Abhydrolase_6"/>
    <property type="match status" value="1"/>
</dbReference>
<dbReference type="Proteomes" id="UP000288789">
    <property type="component" value="Unassembled WGS sequence"/>
</dbReference>
<evidence type="ECO:0000313" key="3">
    <source>
        <dbReference type="EMBL" id="RWU11247.1"/>
    </source>
</evidence>
<evidence type="ECO:0000313" key="4">
    <source>
        <dbReference type="Proteomes" id="UP000288789"/>
    </source>
</evidence>
<proteinExistence type="inferred from homology"/>
<evidence type="ECO:0000259" key="2">
    <source>
        <dbReference type="Pfam" id="PF12697"/>
    </source>
</evidence>
<dbReference type="PANTHER" id="PTHR43039">
    <property type="entry name" value="ESTERASE-RELATED"/>
    <property type="match status" value="1"/>
</dbReference>
<feature type="domain" description="AB hydrolase-1" evidence="2">
    <location>
        <begin position="22"/>
        <end position="258"/>
    </location>
</feature>
<dbReference type="AlphaFoldDB" id="A0A451GE75"/>
<name>A0A451GE75_9GAMM</name>
<dbReference type="InterPro" id="IPR000073">
    <property type="entry name" value="AB_hydrolase_1"/>
</dbReference>
<accession>A0A451GE75</accession>
<sequence>MPKVDVRRRNHIIEHRKQGRPVLFGHGFGCDQLIWEPVISYMPATIAPITFDHVGCGRSDFSAYTLKKYSDLDGYVDDLIEVIEALNYGAIDFVGHSVGGMMAMLASIKRPDLFSKLIAIGPSPRYVNDCDYEGGFEREDILELLSMMERNHFEWAGYLAPIVMKNSHRPEFADELRKSFANSDPVISRKFAEAVFLSDNRDKLSQIPVPITLLYCDVDVIVPLEVIHFMALHIPQAKLVRLDAIGHYPHLSAPENVSQEILANL</sequence>
<keyword evidence="4" id="KW-1185">Reference proteome</keyword>
<dbReference type="RefSeq" id="WP_128352254.1">
    <property type="nucleotide sequence ID" value="NZ_CAXBCQ010000006.1"/>
</dbReference>
<dbReference type="GO" id="GO:0016787">
    <property type="term" value="F:hydrolase activity"/>
    <property type="evidence" value="ECO:0007669"/>
    <property type="project" value="UniProtKB-KW"/>
</dbReference>
<protein>
    <submittedName>
        <fullName evidence="3">Alpha/beta hydrolase</fullName>
    </submittedName>
</protein>
<dbReference type="InterPro" id="IPR029058">
    <property type="entry name" value="AB_hydrolase_fold"/>
</dbReference>